<proteinExistence type="predicted"/>
<comment type="caution">
    <text evidence="1">The sequence shown here is derived from an EMBL/GenBank/DDBJ whole genome shotgun (WGS) entry which is preliminary data.</text>
</comment>
<dbReference type="EMBL" id="CAMAPE010000027">
    <property type="protein sequence ID" value="CAH9091296.1"/>
    <property type="molecule type" value="Genomic_DNA"/>
</dbReference>
<keyword evidence="2" id="KW-1185">Reference proteome</keyword>
<gene>
    <name evidence="1" type="ORF">CEURO_LOCUS11490</name>
</gene>
<name>A0A9P1EAL9_CUSEU</name>
<reference evidence="1" key="1">
    <citation type="submission" date="2022-07" db="EMBL/GenBank/DDBJ databases">
        <authorList>
            <person name="Macas J."/>
            <person name="Novak P."/>
            <person name="Neumann P."/>
        </authorList>
    </citation>
    <scope>NUCLEOTIDE SEQUENCE</scope>
</reference>
<protein>
    <submittedName>
        <fullName evidence="1">Uncharacterized protein</fullName>
    </submittedName>
</protein>
<evidence type="ECO:0000313" key="2">
    <source>
        <dbReference type="Proteomes" id="UP001152484"/>
    </source>
</evidence>
<dbReference type="AlphaFoldDB" id="A0A9P1EAL9"/>
<accession>A0A9P1EAL9</accession>
<organism evidence="1 2">
    <name type="scientific">Cuscuta europaea</name>
    <name type="common">European dodder</name>
    <dbReference type="NCBI Taxonomy" id="41803"/>
    <lineage>
        <taxon>Eukaryota</taxon>
        <taxon>Viridiplantae</taxon>
        <taxon>Streptophyta</taxon>
        <taxon>Embryophyta</taxon>
        <taxon>Tracheophyta</taxon>
        <taxon>Spermatophyta</taxon>
        <taxon>Magnoliopsida</taxon>
        <taxon>eudicotyledons</taxon>
        <taxon>Gunneridae</taxon>
        <taxon>Pentapetalae</taxon>
        <taxon>asterids</taxon>
        <taxon>lamiids</taxon>
        <taxon>Solanales</taxon>
        <taxon>Convolvulaceae</taxon>
        <taxon>Cuscuteae</taxon>
        <taxon>Cuscuta</taxon>
        <taxon>Cuscuta subgen. Cuscuta</taxon>
    </lineage>
</organism>
<dbReference type="Proteomes" id="UP001152484">
    <property type="component" value="Unassembled WGS sequence"/>
</dbReference>
<evidence type="ECO:0000313" key="1">
    <source>
        <dbReference type="EMBL" id="CAH9091296.1"/>
    </source>
</evidence>
<sequence length="120" mass="13647">MRHGLRSSKPDQFYQLFSCTIQFLRLFSLLFLSTIQECCPSCIKRHGIADFSPVVFASFILGDLQRSISYVASYEMFESVFSQLHFNSGGHKFAANRLHFEQEARAGSIHPMECKVSKSA</sequence>